<feature type="compositionally biased region" description="Polar residues" evidence="1">
    <location>
        <begin position="310"/>
        <end position="326"/>
    </location>
</feature>
<feature type="compositionally biased region" description="Basic and acidic residues" evidence="1">
    <location>
        <begin position="1349"/>
        <end position="1359"/>
    </location>
</feature>
<feature type="region of interest" description="Disordered" evidence="1">
    <location>
        <begin position="279"/>
        <end position="326"/>
    </location>
</feature>
<feature type="region of interest" description="Disordered" evidence="1">
    <location>
        <begin position="52"/>
        <end position="89"/>
    </location>
</feature>
<feature type="compositionally biased region" description="Basic and acidic residues" evidence="1">
    <location>
        <begin position="154"/>
        <end position="165"/>
    </location>
</feature>
<feature type="compositionally biased region" description="Polar residues" evidence="1">
    <location>
        <begin position="210"/>
        <end position="221"/>
    </location>
</feature>
<organism evidence="3 4">
    <name type="scientific">Cymbomonas tetramitiformis</name>
    <dbReference type="NCBI Taxonomy" id="36881"/>
    <lineage>
        <taxon>Eukaryota</taxon>
        <taxon>Viridiplantae</taxon>
        <taxon>Chlorophyta</taxon>
        <taxon>Pyramimonadophyceae</taxon>
        <taxon>Pyramimonadales</taxon>
        <taxon>Pyramimonadaceae</taxon>
        <taxon>Cymbomonas</taxon>
    </lineage>
</organism>
<comment type="caution">
    <text evidence="3">The sequence shown here is derived from an EMBL/GenBank/DDBJ whole genome shotgun (WGS) entry which is preliminary data.</text>
</comment>
<protein>
    <submittedName>
        <fullName evidence="3">Uncharacterized protein</fullName>
    </submittedName>
</protein>
<feature type="region of interest" description="Disordered" evidence="1">
    <location>
        <begin position="1346"/>
        <end position="1375"/>
    </location>
</feature>
<dbReference type="Proteomes" id="UP001190700">
    <property type="component" value="Unassembled WGS sequence"/>
</dbReference>
<evidence type="ECO:0000313" key="3">
    <source>
        <dbReference type="EMBL" id="KAK3267948.1"/>
    </source>
</evidence>
<accession>A0AAE0L0U0</accession>
<name>A0AAE0L0U0_9CHLO</name>
<feature type="region of interest" description="Disordered" evidence="1">
    <location>
        <begin position="132"/>
        <end position="262"/>
    </location>
</feature>
<feature type="compositionally biased region" description="Polar residues" evidence="1">
    <location>
        <begin position="1593"/>
        <end position="1602"/>
    </location>
</feature>
<proteinExistence type="predicted"/>
<evidence type="ECO:0000313" key="4">
    <source>
        <dbReference type="Proteomes" id="UP001190700"/>
    </source>
</evidence>
<gene>
    <name evidence="3" type="ORF">CYMTET_23522</name>
</gene>
<feature type="region of interest" description="Disordered" evidence="1">
    <location>
        <begin position="23"/>
        <end position="42"/>
    </location>
</feature>
<keyword evidence="2" id="KW-0472">Membrane</keyword>
<feature type="compositionally biased region" description="Basic and acidic residues" evidence="1">
    <location>
        <begin position="1603"/>
        <end position="1613"/>
    </location>
</feature>
<feature type="compositionally biased region" description="Polar residues" evidence="1">
    <location>
        <begin position="232"/>
        <end position="253"/>
    </location>
</feature>
<feature type="region of interest" description="Disordered" evidence="1">
    <location>
        <begin position="892"/>
        <end position="912"/>
    </location>
</feature>
<sequence length="1613" mass="175034">MPQSASVAPVTNSFESVFDKLGIPSDRLGQTRGKKRFPAPSTAKWDAEGCYFRTGPDPSDSKSAVGTPEATTEARRLHGRPAPAKTAPSGAIAELITSICKGKDAGVVSPLTPKEHCTRLKLVTGALEVLGTAKAKSSSSAGESSFPKPRTSKAAKDNSVDRKQLLEVINRLRQFSSSRTENPPKKAKHIATPAMETSPSPKRSKRDSFKQPSNRESSVPCASSPGIRDQSLCPSTEDSLTSQSFETANSESEGNMGKNEDSSELFSCAISGNAKGSIRNAGHLSDESSSHPASAGGSPPEMKKVKHRTYQPNAESDGSTSMTHSNGLLPLSPVVDKETLTLMDTAACAQQAPHSGAHTKPPMVSGAPKPIDVDMEFLRATGDLHHGGWVAEGGISQATKTPTSFTSGVDTLTWPLDLDVTQIVQLHPDASEGAGKPPSDARSFGISEDSKRVTCASQFLCEFGGSTPEACSDGLDNGHITLNFFKPQQSDGAWAQDALPQSALPDLAMDGLDELPLTGLQCGGATGQCVQSSLMGFPLPPTPQPWLSTASHCAPVFSVGVPEAEPLPQAAMQDTGWTENFSAASAWPSVPTSSFAPTATIMQGASVPAYSGIPADDGKVLPPSDLLGSNELCDNFDPSDALAFEALFADPSLPSDLSFMSVSSPSCSVVGDEFSYDPQIPPQEVMNQFNPGDDFSYEVSKGSSAGAQDQEPDSSELVLLDATVNQFPLTHSYLDMLASSAGCHSYSTAGASLKLKLLNYVVENFRQPGGAELLEDVQRAFGEKVLHMSCAGRLGCVHLTIHVELPQQYLSEGGDGVIPSKKFTLEGLLWRLTRGFGTEGIVPRWCTGRIIAQLDGHIMVCKGDLGKETEEHSEWLSDQCTLEPGAVLLGPPEQPELAAEGGWEADDGSEGSLDENTHCFSLKIQNTPIDVVERRHELEAYVIFEGTHIPVTSLSSHVTADNDERDPTLEVEIQVRVRDWNDSPHQKGLAWVQLHIREVMLVDKHVLVVEDAFMYAELHKLAPSHYCQTRQIMLCQLGRALRRLSGREIYSEAAVSTVLSRLRQLLELACLRGCTNTFRQLLIKTLEYTVWLQRRWEQTDFEDEAAAMLQIALRAIGQKKEPPVQLTSTEVPQSFGLLHRAVISQNCEMMHMLFDVGRLLDLYSAESEELGERSIQAQLLWALLGDAHLESVLTKSHGSTSPLHLAAAITGDSAAAIAEALILEGAAAHWTTLQDGLGWAAVDYTAKIQNDPVANAVIRTVERLLAEDAGTTLPVTTEEPAEESVTHPQQPSGSPLAADSQPVEDAALVTEFHDATEFYDAPAKVQEGHGPGHGDAWKPEISESQFCKAEGKAEGKAEEPASASDLNPVDDMPLKPKKQARKQALTPLELWSSLTRPHAITLQLMLLLNQIQSMGIMWQRNAGEGPIDRMKFFEVVYGVIFHMMLPLIIIHQLADLKRSVQSQKYCDWLQVTQVNLLPLLDRSSKVHQYSYIMDNSRPLWRGLEKLSSCLINSHLHLQPYIARLALDIEVFPGFCTLLAQPRTTMLVELTFTFILPALITYIFRVSRHNWIKKSKLQKKRATFSEEEMASCSSEQKASFSAESSHDVLYKKTK</sequence>
<evidence type="ECO:0000256" key="1">
    <source>
        <dbReference type="SAM" id="MobiDB-lite"/>
    </source>
</evidence>
<keyword evidence="2" id="KW-0812">Transmembrane</keyword>
<feature type="compositionally biased region" description="Low complexity" evidence="1">
    <location>
        <begin position="290"/>
        <end position="300"/>
    </location>
</feature>
<keyword evidence="2" id="KW-1133">Transmembrane helix</keyword>
<feature type="compositionally biased region" description="Low complexity" evidence="1">
    <location>
        <begin position="133"/>
        <end position="145"/>
    </location>
</feature>
<feature type="transmembrane region" description="Helical" evidence="2">
    <location>
        <begin position="1545"/>
        <end position="1563"/>
    </location>
</feature>
<keyword evidence="4" id="KW-1185">Reference proteome</keyword>
<feature type="region of interest" description="Disordered" evidence="1">
    <location>
        <begin position="1269"/>
        <end position="1302"/>
    </location>
</feature>
<dbReference type="EMBL" id="LGRX02012101">
    <property type="protein sequence ID" value="KAK3267948.1"/>
    <property type="molecule type" value="Genomic_DNA"/>
</dbReference>
<feature type="region of interest" description="Disordered" evidence="1">
    <location>
        <begin position="1593"/>
        <end position="1613"/>
    </location>
</feature>
<reference evidence="3 4" key="1">
    <citation type="journal article" date="2015" name="Genome Biol. Evol.">
        <title>Comparative Genomics of a Bacterivorous Green Alga Reveals Evolutionary Causalities and Consequences of Phago-Mixotrophic Mode of Nutrition.</title>
        <authorList>
            <person name="Burns J.A."/>
            <person name="Paasch A."/>
            <person name="Narechania A."/>
            <person name="Kim E."/>
        </authorList>
    </citation>
    <scope>NUCLEOTIDE SEQUENCE [LARGE SCALE GENOMIC DNA]</scope>
    <source>
        <strain evidence="3 4">PLY_AMNH</strain>
    </source>
</reference>
<evidence type="ECO:0000256" key="2">
    <source>
        <dbReference type="SAM" id="Phobius"/>
    </source>
</evidence>
<feature type="compositionally biased region" description="Acidic residues" evidence="1">
    <location>
        <begin position="903"/>
        <end position="912"/>
    </location>
</feature>